<evidence type="ECO:0000256" key="1">
    <source>
        <dbReference type="SAM" id="Phobius"/>
    </source>
</evidence>
<keyword evidence="3" id="KW-1185">Reference proteome</keyword>
<dbReference type="HOGENOM" id="CLU_1236916_0_0_1"/>
<dbReference type="EMBL" id="FN595233">
    <property type="protein sequence ID" value="CBI21627.3"/>
    <property type="molecule type" value="Genomic_DNA"/>
</dbReference>
<accession>D7SWH8</accession>
<evidence type="ECO:0000313" key="3">
    <source>
        <dbReference type="Proteomes" id="UP000009183"/>
    </source>
</evidence>
<keyword evidence="1" id="KW-1133">Transmembrane helix</keyword>
<feature type="transmembrane region" description="Helical" evidence="1">
    <location>
        <begin position="96"/>
        <end position="118"/>
    </location>
</feature>
<dbReference type="Proteomes" id="UP000009183">
    <property type="component" value="Chromosome 7"/>
</dbReference>
<name>D7SWH8_VITVI</name>
<proteinExistence type="predicted"/>
<organism evidence="2 3">
    <name type="scientific">Vitis vinifera</name>
    <name type="common">Grape</name>
    <dbReference type="NCBI Taxonomy" id="29760"/>
    <lineage>
        <taxon>Eukaryota</taxon>
        <taxon>Viridiplantae</taxon>
        <taxon>Streptophyta</taxon>
        <taxon>Embryophyta</taxon>
        <taxon>Tracheophyta</taxon>
        <taxon>Spermatophyta</taxon>
        <taxon>Magnoliopsida</taxon>
        <taxon>eudicotyledons</taxon>
        <taxon>Gunneridae</taxon>
        <taxon>Pentapetalae</taxon>
        <taxon>rosids</taxon>
        <taxon>Vitales</taxon>
        <taxon>Vitaceae</taxon>
        <taxon>Viteae</taxon>
        <taxon>Vitis</taxon>
    </lineage>
</organism>
<feature type="transmembrane region" description="Helical" evidence="1">
    <location>
        <begin position="36"/>
        <end position="64"/>
    </location>
</feature>
<gene>
    <name evidence="2" type="ordered locus">VIT_07s0031g02760</name>
</gene>
<evidence type="ECO:0008006" key="4">
    <source>
        <dbReference type="Google" id="ProtNLM"/>
    </source>
</evidence>
<protein>
    <recommendedName>
        <fullName evidence="4">Transmembrane protein</fullName>
    </recommendedName>
</protein>
<dbReference type="AlphaFoldDB" id="D7SWH8"/>
<dbReference type="InParanoid" id="D7SWH8"/>
<sequence length="224" mass="25982">MIFGVFLEKEILHLGGRSREGGLREKKSEVRRRKEAPLGMVFLCFISFISSLPCSLFILCRFWIDFYWFLSMNDRRLHIYSRWFLGLSWVGRRCHFSLIIIFFFLSLCPSVFVSVHCFQKHSYQNTKRRAPRGKLFGVAAGLSETRRSTIEACARGRLAGLPPRSRTHGRKLGSGSTLSTSWRMHLKAKTNFPSTSPTFPLNMPLQQSSQYQIQNENHNHQHQP</sequence>
<reference evidence="3" key="1">
    <citation type="journal article" date="2007" name="Nature">
        <title>The grapevine genome sequence suggests ancestral hexaploidization in major angiosperm phyla.</title>
        <authorList>
            <consortium name="The French-Italian Public Consortium for Grapevine Genome Characterization."/>
            <person name="Jaillon O."/>
            <person name="Aury J.-M."/>
            <person name="Noel B."/>
            <person name="Policriti A."/>
            <person name="Clepet C."/>
            <person name="Casagrande A."/>
            <person name="Choisne N."/>
            <person name="Aubourg S."/>
            <person name="Vitulo N."/>
            <person name="Jubin C."/>
            <person name="Vezzi A."/>
            <person name="Legeai F."/>
            <person name="Hugueney P."/>
            <person name="Dasilva C."/>
            <person name="Horner D."/>
            <person name="Mica E."/>
            <person name="Jublot D."/>
            <person name="Poulain J."/>
            <person name="Bruyere C."/>
            <person name="Billault A."/>
            <person name="Segurens B."/>
            <person name="Gouyvenoux M."/>
            <person name="Ugarte E."/>
            <person name="Cattonaro F."/>
            <person name="Anthouard V."/>
            <person name="Vico V."/>
            <person name="Del Fabbro C."/>
            <person name="Alaux M."/>
            <person name="Di Gaspero G."/>
            <person name="Dumas V."/>
            <person name="Felice N."/>
            <person name="Paillard S."/>
            <person name="Juman I."/>
            <person name="Moroldo M."/>
            <person name="Scalabrin S."/>
            <person name="Canaguier A."/>
            <person name="Le Clainche I."/>
            <person name="Malacrida G."/>
            <person name="Durand E."/>
            <person name="Pesole G."/>
            <person name="Laucou V."/>
            <person name="Chatelet P."/>
            <person name="Merdinoglu D."/>
            <person name="Delledonne M."/>
            <person name="Pezzotti M."/>
            <person name="Lecharny A."/>
            <person name="Scarpelli C."/>
            <person name="Artiguenave F."/>
            <person name="Pe M.E."/>
            <person name="Valle G."/>
            <person name="Morgante M."/>
            <person name="Caboche M."/>
            <person name="Adam-Blondon A.-F."/>
            <person name="Weissenbach J."/>
            <person name="Quetier F."/>
            <person name="Wincker P."/>
        </authorList>
    </citation>
    <scope>NUCLEOTIDE SEQUENCE [LARGE SCALE GENOMIC DNA]</scope>
    <source>
        <strain evidence="3">cv. Pinot noir / PN40024</strain>
    </source>
</reference>
<dbReference type="PaxDb" id="29760-VIT_07s0031g02760.t01"/>
<keyword evidence="1" id="KW-0472">Membrane</keyword>
<keyword evidence="1" id="KW-0812">Transmembrane</keyword>
<evidence type="ECO:0000313" key="2">
    <source>
        <dbReference type="EMBL" id="CBI21627.3"/>
    </source>
</evidence>